<dbReference type="EC" id="3.2.1.28" evidence="5"/>
<dbReference type="PANTHER" id="PTHR23403:SF6">
    <property type="entry name" value="CYTOSOLIC NEUTRAL TREHALASE-RELATED"/>
    <property type="match status" value="1"/>
</dbReference>
<dbReference type="SUPFAM" id="SSF48208">
    <property type="entry name" value="Six-hairpin glycosidases"/>
    <property type="match status" value="1"/>
</dbReference>
<dbReference type="Gene3D" id="1.50.10.10">
    <property type="match status" value="1"/>
</dbReference>
<dbReference type="AlphaFoldDB" id="A0A511K8X8"/>
<evidence type="ECO:0000256" key="4">
    <source>
        <dbReference type="ARBA" id="ARBA00023295"/>
    </source>
</evidence>
<feature type="region of interest" description="Disordered" evidence="6">
    <location>
        <begin position="724"/>
        <end position="743"/>
    </location>
</feature>
<dbReference type="Pfam" id="PF07492">
    <property type="entry name" value="Trehalase_Ca-bi"/>
    <property type="match status" value="1"/>
</dbReference>
<dbReference type="OrthoDB" id="3542292at2759"/>
<dbReference type="InterPro" id="IPR036259">
    <property type="entry name" value="MFS_trans_sf"/>
</dbReference>
<evidence type="ECO:0000259" key="8">
    <source>
        <dbReference type="Pfam" id="PF07492"/>
    </source>
</evidence>
<comment type="caution">
    <text evidence="9">The sequence shown here is derived from an EMBL/GenBank/DDBJ whole genome shotgun (WGS) entry which is preliminary data.</text>
</comment>
<feature type="domain" description="Neutral trehalase Ca2+ binding" evidence="8">
    <location>
        <begin position="269"/>
        <end position="298"/>
    </location>
</feature>
<dbReference type="Proteomes" id="UP000321518">
    <property type="component" value="Unassembled WGS sequence"/>
</dbReference>
<dbReference type="InterPro" id="IPR008928">
    <property type="entry name" value="6-hairpin_glycosidase_sf"/>
</dbReference>
<evidence type="ECO:0000256" key="3">
    <source>
        <dbReference type="ARBA" id="ARBA00022801"/>
    </source>
</evidence>
<proteinExistence type="inferred from homology"/>
<evidence type="ECO:0000313" key="9">
    <source>
        <dbReference type="EMBL" id="GEM06790.1"/>
    </source>
</evidence>
<keyword evidence="4 5" id="KW-0326">Glycosidase</keyword>
<evidence type="ECO:0000313" key="10">
    <source>
        <dbReference type="Proteomes" id="UP000321518"/>
    </source>
</evidence>
<dbReference type="SUPFAM" id="SSF103473">
    <property type="entry name" value="MFS general substrate transporter"/>
    <property type="match status" value="1"/>
</dbReference>
<reference evidence="9 10" key="1">
    <citation type="submission" date="2019-07" db="EMBL/GenBank/DDBJ databases">
        <title>Rhodotorula toruloides NBRC10032 genome sequencing.</title>
        <authorList>
            <person name="Shida Y."/>
            <person name="Takaku H."/>
            <person name="Ogasawara W."/>
            <person name="Mori K."/>
        </authorList>
    </citation>
    <scope>NUCLEOTIDE SEQUENCE [LARGE SCALE GENOMIC DNA]</scope>
    <source>
        <strain evidence="9 10">NBRC10032</strain>
    </source>
</reference>
<keyword evidence="7" id="KW-1133">Transmembrane helix</keyword>
<dbReference type="Gene3D" id="1.20.1250.20">
    <property type="entry name" value="MFS general substrate transporter like domains"/>
    <property type="match status" value="1"/>
</dbReference>
<comment type="catalytic activity">
    <reaction evidence="1 5">
        <text>alpha,alpha-trehalose + H2O = alpha-D-glucose + beta-D-glucose</text>
        <dbReference type="Rhea" id="RHEA:32675"/>
        <dbReference type="ChEBI" id="CHEBI:15377"/>
        <dbReference type="ChEBI" id="CHEBI:15903"/>
        <dbReference type="ChEBI" id="CHEBI:16551"/>
        <dbReference type="ChEBI" id="CHEBI:17925"/>
        <dbReference type="EC" id="3.2.1.28"/>
    </reaction>
</comment>
<feature type="compositionally biased region" description="Polar residues" evidence="6">
    <location>
        <begin position="733"/>
        <end position="743"/>
    </location>
</feature>
<dbReference type="InterPro" id="IPR001661">
    <property type="entry name" value="Glyco_hydro_37"/>
</dbReference>
<dbReference type="InterPro" id="IPR018232">
    <property type="entry name" value="Glyco_hydro_37_CS"/>
</dbReference>
<comment type="similarity">
    <text evidence="2 5">Belongs to the glycosyl hydrolase 37 family.</text>
</comment>
<protein>
    <recommendedName>
        <fullName evidence="5">Trehalase</fullName>
        <ecNumber evidence="5">3.2.1.28</ecNumber>
    </recommendedName>
    <alternativeName>
        <fullName evidence="5">Alpha-trehalose glucohydrolase</fullName>
    </alternativeName>
</protein>
<keyword evidence="7" id="KW-0812">Transmembrane</keyword>
<feature type="transmembrane region" description="Helical" evidence="7">
    <location>
        <begin position="73"/>
        <end position="95"/>
    </location>
</feature>
<dbReference type="PRINTS" id="PR00744">
    <property type="entry name" value="GLHYDRLASE37"/>
</dbReference>
<dbReference type="GO" id="GO:0005509">
    <property type="term" value="F:calcium ion binding"/>
    <property type="evidence" value="ECO:0007669"/>
    <property type="project" value="InterPro"/>
</dbReference>
<evidence type="ECO:0000256" key="6">
    <source>
        <dbReference type="SAM" id="MobiDB-lite"/>
    </source>
</evidence>
<dbReference type="EMBL" id="BJWK01000002">
    <property type="protein sequence ID" value="GEM06790.1"/>
    <property type="molecule type" value="Genomic_DNA"/>
</dbReference>
<dbReference type="InterPro" id="IPR012341">
    <property type="entry name" value="6hp_glycosidase-like_sf"/>
</dbReference>
<dbReference type="GO" id="GO:0005993">
    <property type="term" value="P:trehalose catabolic process"/>
    <property type="evidence" value="ECO:0007669"/>
    <property type="project" value="InterPro"/>
</dbReference>
<dbReference type="InterPro" id="IPR011120">
    <property type="entry name" value="Trehalase_Ca-bd"/>
</dbReference>
<dbReference type="GO" id="GO:0004555">
    <property type="term" value="F:alpha,alpha-trehalase activity"/>
    <property type="evidence" value="ECO:0007669"/>
    <property type="project" value="UniProtKB-EC"/>
</dbReference>
<dbReference type="GO" id="GO:0005737">
    <property type="term" value="C:cytoplasm"/>
    <property type="evidence" value="ECO:0007669"/>
    <property type="project" value="InterPro"/>
</dbReference>
<organism evidence="9 10">
    <name type="scientific">Rhodotorula toruloides</name>
    <name type="common">Yeast</name>
    <name type="synonym">Rhodosporidium toruloides</name>
    <dbReference type="NCBI Taxonomy" id="5286"/>
    <lineage>
        <taxon>Eukaryota</taxon>
        <taxon>Fungi</taxon>
        <taxon>Dikarya</taxon>
        <taxon>Basidiomycota</taxon>
        <taxon>Pucciniomycotina</taxon>
        <taxon>Microbotryomycetes</taxon>
        <taxon>Sporidiobolales</taxon>
        <taxon>Sporidiobolaceae</taxon>
        <taxon>Rhodotorula</taxon>
    </lineage>
</organism>
<keyword evidence="7" id="KW-0472">Membrane</keyword>
<evidence type="ECO:0000256" key="7">
    <source>
        <dbReference type="SAM" id="Phobius"/>
    </source>
</evidence>
<evidence type="ECO:0000256" key="2">
    <source>
        <dbReference type="ARBA" id="ARBA00005615"/>
    </source>
</evidence>
<name>A0A511K8X8_RHOTO</name>
<dbReference type="Pfam" id="PF01204">
    <property type="entry name" value="Trehalase"/>
    <property type="match status" value="2"/>
</dbReference>
<dbReference type="PANTHER" id="PTHR23403">
    <property type="entry name" value="TREHALASE"/>
    <property type="match status" value="1"/>
</dbReference>
<dbReference type="PROSITE" id="PS00928">
    <property type="entry name" value="TREHALASE_2"/>
    <property type="match status" value="1"/>
</dbReference>
<keyword evidence="3 5" id="KW-0378">Hydrolase</keyword>
<evidence type="ECO:0000256" key="5">
    <source>
        <dbReference type="RuleBase" id="RU361180"/>
    </source>
</evidence>
<gene>
    <name evidence="9" type="ORF">Rt10032_c02g0807</name>
</gene>
<evidence type="ECO:0000256" key="1">
    <source>
        <dbReference type="ARBA" id="ARBA00001576"/>
    </source>
</evidence>
<sequence>MLAVDHPAAFVNCLNGNGCKSDSAQSGGAEGAVEVDGPHDFNKKYGIQLPNGKYTVTASWQAGLSNGAQVGEIIGLCINGWLAGMICFIFIPFFANNVQTLLAGEILQGIPWGIFQTLTTAYAAEVSPVALQPLPTQFTAPASRDKAMTSPLSPRSQNFHPISVQIPEVNRTGATIPSGSAIFSQSESDVDEPNWKYASSQEDASVLYSRPQRRHKTRTLSASEGPQTILRQRNTYGPEQGVGTRSRRMSHDEHSFKSRKFLVDVEETMKLVLEQEDTDANFQIHAADKGPKVFSLGTVSSNGFNSVDIRGTYMLSNLLQELALARDHGQKQIVLDEARLNENPVSRLTRMIRNSFWSNLTRRIDGDGLEKICADPKNRGSNRASRIYVPEAEPGMRKYYERIAAAKPHLGLIVDTVPTHFDAKWVKDQNDKPGILALAMKEVSRGEGQDPDYQGIPFVVPGARFNEVWFACGLLSTWLTPPSDLGDSQLYNWDSYFISLGLLADGHVELAKGIVEHFLFEIKHYRKILNGNRSYYLMRSQPPFLTDLALQVFAQLDPDTPEQNKAWLKRAIQGAIEEYHIVWQEERRLDPVTGLSRYRPDGLGIPPETEASHFTAVLQPYAEELGVSVNEYTEMYNSGEVVNEKLDEYFLHDRGVRESGHDTTYRFEKRCADLGTIDLCSLLYKIEIDIATTIREHFNDELELEQEFTLTPFPFGTEVPYKPTDPNLPDLSQPRSSTASKQTSAEWFARAARRKDLADHYLWHEGRGLYTDYDCKKKKQSLYESVTTFWPMWAGMASEQQAEKIMRYSLIKFEVAGGLVSGTESSRGRISLQRPNRQWDYPAAWSPHQIMAWVGCSKYGYTHEAQRLAITVGFVEAGGCIPEKLDAVAGNANIDAEYGNQGTDFHLIPREGFGWTNASYQVGLTFITQLQRRALGALTPPDVFFRAGRPFQQ</sequence>
<accession>A0A511K8X8</accession>